<dbReference type="RefSeq" id="WP_124844504.1">
    <property type="nucleotide sequence ID" value="NZ_RQZG01000007.1"/>
</dbReference>
<dbReference type="SUPFAM" id="SSF53067">
    <property type="entry name" value="Actin-like ATPase domain"/>
    <property type="match status" value="1"/>
</dbReference>
<reference evidence="2 3" key="1">
    <citation type="submission" date="2018-11" db="EMBL/GenBank/DDBJ databases">
        <title>Genomes From Bacteria Associated with the Canine Oral Cavity: a Test Case for Automated Genome-Based Taxonomic Assignment.</title>
        <authorList>
            <person name="Coil D.A."/>
            <person name="Jospin G."/>
            <person name="Darling A.E."/>
            <person name="Wallis C."/>
            <person name="Davis I.J."/>
            <person name="Harris S."/>
            <person name="Eisen J.A."/>
            <person name="Holcombe L.J."/>
            <person name="O'Flynn C."/>
        </authorList>
    </citation>
    <scope>NUCLEOTIDE SEQUENCE [LARGE SCALE GENOMIC DNA]</scope>
    <source>
        <strain evidence="2 3">OH887_COT-365</strain>
    </source>
</reference>
<dbReference type="PANTHER" id="PTHR18964">
    <property type="entry name" value="ROK (REPRESSOR, ORF, KINASE) FAMILY"/>
    <property type="match status" value="1"/>
</dbReference>
<dbReference type="AlphaFoldDB" id="A0A3P1T8K9"/>
<evidence type="ECO:0000313" key="2">
    <source>
        <dbReference type="EMBL" id="RRD05176.1"/>
    </source>
</evidence>
<dbReference type="InterPro" id="IPR000600">
    <property type="entry name" value="ROK"/>
</dbReference>
<dbReference type="Proteomes" id="UP000280819">
    <property type="component" value="Unassembled WGS sequence"/>
</dbReference>
<comment type="similarity">
    <text evidence="1">Belongs to the ROK (NagC/XylR) family.</text>
</comment>
<gene>
    <name evidence="2" type="ORF">EII34_07505</name>
</gene>
<accession>A0A3P1T8K9</accession>
<dbReference type="EMBL" id="RQZG01000007">
    <property type="protein sequence ID" value="RRD05176.1"/>
    <property type="molecule type" value="Genomic_DNA"/>
</dbReference>
<dbReference type="InterPro" id="IPR043129">
    <property type="entry name" value="ATPase_NBD"/>
</dbReference>
<comment type="caution">
    <text evidence="2">The sequence shown here is derived from an EMBL/GenBank/DDBJ whole genome shotgun (WGS) entry which is preliminary data.</text>
</comment>
<sequence>MSAGGDRLLGKGPKLIREMNQRVLFDTLLSQGASTRPALARASGLSQPTVIAALNEMEEAQLVVALGNDARELGRPARLYQVRADAGFVVAIDIGRVWVRVAVVDIAGGELYRHDVRNVARSAGALVELISAEVAQARKRLGLDPERTHAVIGSPGVFAPKRGVVDYADQLPGWHRPKLINMLVEELGGQVRIENDVNLAALAESIHGRAGRYESFAYFHIGTGAGLATILNGRLHRGFHGAAGELAYLLTAADGGGGERVLEDVVSARALTASARELGLGGVGPEDVLRLLDEGDPAAGRVMERFVAGVAAAVIAINAVLDPECIVLGGGIGARLGGHLEQIGEAVARRSPFRVRLDVAALNADATLRGALDLGLEAAREAMFRSGVRRASD</sequence>
<dbReference type="PANTHER" id="PTHR18964:SF149">
    <property type="entry name" value="BIFUNCTIONAL UDP-N-ACETYLGLUCOSAMINE 2-EPIMERASE_N-ACETYLMANNOSAMINE KINASE"/>
    <property type="match status" value="1"/>
</dbReference>
<dbReference type="Pfam" id="PF00480">
    <property type="entry name" value="ROK"/>
    <property type="match status" value="1"/>
</dbReference>
<dbReference type="SUPFAM" id="SSF46785">
    <property type="entry name" value="Winged helix' DNA-binding domain"/>
    <property type="match status" value="1"/>
</dbReference>
<protein>
    <submittedName>
        <fullName evidence="2">ROK family protein</fullName>
    </submittedName>
</protein>
<dbReference type="InterPro" id="IPR036390">
    <property type="entry name" value="WH_DNA-bd_sf"/>
</dbReference>
<dbReference type="Gene3D" id="3.30.420.40">
    <property type="match status" value="2"/>
</dbReference>
<proteinExistence type="inferred from homology"/>
<evidence type="ECO:0000256" key="1">
    <source>
        <dbReference type="ARBA" id="ARBA00006479"/>
    </source>
</evidence>
<organism evidence="2 3">
    <name type="scientific">Arachnia propionica</name>
    <dbReference type="NCBI Taxonomy" id="1750"/>
    <lineage>
        <taxon>Bacteria</taxon>
        <taxon>Bacillati</taxon>
        <taxon>Actinomycetota</taxon>
        <taxon>Actinomycetes</taxon>
        <taxon>Propionibacteriales</taxon>
        <taxon>Propionibacteriaceae</taxon>
        <taxon>Arachnia</taxon>
    </lineage>
</organism>
<dbReference type="Gene3D" id="1.10.10.10">
    <property type="entry name" value="Winged helix-like DNA-binding domain superfamily/Winged helix DNA-binding domain"/>
    <property type="match status" value="1"/>
</dbReference>
<dbReference type="InterPro" id="IPR036388">
    <property type="entry name" value="WH-like_DNA-bd_sf"/>
</dbReference>
<dbReference type="OrthoDB" id="3523179at2"/>
<name>A0A3P1T8K9_9ACTN</name>
<evidence type="ECO:0000313" key="3">
    <source>
        <dbReference type="Proteomes" id="UP000280819"/>
    </source>
</evidence>